<feature type="transmembrane region" description="Helical" evidence="1">
    <location>
        <begin position="7"/>
        <end position="26"/>
    </location>
</feature>
<dbReference type="EMBL" id="CABPRJ010002385">
    <property type="protein sequence ID" value="VVC44682.1"/>
    <property type="molecule type" value="Genomic_DNA"/>
</dbReference>
<sequence>MAFETSLVFRVFPLIHLAVCALPNAFEMPSDGVLPSPVTYFEGVQQYDNKTNAGRSHEARFGYIPSSLSGVSPPSGMGGYQGSSVTGYGSQKIDVGGLIVGAVIGLGILIFIPKILYILYSTTNIFGAHPAGNGGYSGGYRRSDEMMSSLNGLAAKFEDSMAKYNINTTECMQKALCTYVQSTEQVNEKSGINHFVDSTLNTITNNSIMNFMIDGSRFKTALEAGRNGECGMTYRLCPFDQNSIYKFLRQISNKT</sequence>
<dbReference type="Pfam" id="PF07841">
    <property type="entry name" value="DM4_12"/>
    <property type="match status" value="1"/>
</dbReference>
<keyword evidence="1" id="KW-0472">Membrane</keyword>
<dbReference type="InterPro" id="IPR006631">
    <property type="entry name" value="DM4_12"/>
</dbReference>
<reference evidence="2 3" key="1">
    <citation type="submission" date="2019-08" db="EMBL/GenBank/DDBJ databases">
        <authorList>
            <person name="Alioto T."/>
            <person name="Alioto T."/>
            <person name="Gomez Garrido J."/>
        </authorList>
    </citation>
    <scope>NUCLEOTIDE SEQUENCE [LARGE SCALE GENOMIC DNA]</scope>
</reference>
<organism evidence="2 3">
    <name type="scientific">Cinara cedri</name>
    <dbReference type="NCBI Taxonomy" id="506608"/>
    <lineage>
        <taxon>Eukaryota</taxon>
        <taxon>Metazoa</taxon>
        <taxon>Ecdysozoa</taxon>
        <taxon>Arthropoda</taxon>
        <taxon>Hexapoda</taxon>
        <taxon>Insecta</taxon>
        <taxon>Pterygota</taxon>
        <taxon>Neoptera</taxon>
        <taxon>Paraneoptera</taxon>
        <taxon>Hemiptera</taxon>
        <taxon>Sternorrhyncha</taxon>
        <taxon>Aphidomorpha</taxon>
        <taxon>Aphidoidea</taxon>
        <taxon>Aphididae</taxon>
        <taxon>Lachninae</taxon>
        <taxon>Cinara</taxon>
    </lineage>
</organism>
<dbReference type="OrthoDB" id="6356735at2759"/>
<dbReference type="Proteomes" id="UP000325440">
    <property type="component" value="Unassembled WGS sequence"/>
</dbReference>
<evidence type="ECO:0000256" key="1">
    <source>
        <dbReference type="SAM" id="Phobius"/>
    </source>
</evidence>
<name>A0A5E4NN58_9HEMI</name>
<evidence type="ECO:0000313" key="2">
    <source>
        <dbReference type="EMBL" id="VVC44682.1"/>
    </source>
</evidence>
<keyword evidence="3" id="KW-1185">Reference proteome</keyword>
<gene>
    <name evidence="2" type="ORF">CINCED_3A023547</name>
</gene>
<protein>
    <submittedName>
        <fullName evidence="2">Uncharacterized protein</fullName>
    </submittedName>
</protein>
<proteinExistence type="predicted"/>
<dbReference type="AlphaFoldDB" id="A0A5E4NN58"/>
<evidence type="ECO:0000313" key="3">
    <source>
        <dbReference type="Proteomes" id="UP000325440"/>
    </source>
</evidence>
<keyword evidence="1" id="KW-1133">Transmembrane helix</keyword>
<feature type="transmembrane region" description="Helical" evidence="1">
    <location>
        <begin position="98"/>
        <end position="120"/>
    </location>
</feature>
<keyword evidence="1" id="KW-0812">Transmembrane</keyword>
<accession>A0A5E4NN58</accession>